<feature type="domain" description="HTH iclR-type" evidence="1">
    <location>
        <begin position="10"/>
        <end position="59"/>
    </location>
</feature>
<dbReference type="GO" id="GO:0006355">
    <property type="term" value="P:regulation of DNA-templated transcription"/>
    <property type="evidence" value="ECO:0007669"/>
    <property type="project" value="InterPro"/>
</dbReference>
<proteinExistence type="predicted"/>
<sequence length="109" mass="11989">MNNTNRVSATARALRILKALKGHTNFGLSNQEIATAIGETPVNVTRALNALIEEGLVDQVYGNGGGSHYKFAHSIQMLQIAQSCISEDERLIARLEEKRRRIRAGSQNN</sequence>
<reference evidence="2" key="1">
    <citation type="submission" date="2019-02" db="EMBL/GenBank/DDBJ databases">
        <title>Genomic characterization of isolates from hospital effluents in KZN, South Africa.</title>
        <authorList>
            <person name="Ntshobeni N."/>
            <person name="Allam M."/>
            <person name="Ismail A."/>
            <person name="Amoako D."/>
            <person name="Essack S."/>
            <person name="Chenia H."/>
        </authorList>
    </citation>
    <scope>NUCLEOTIDE SEQUENCE</scope>
    <source>
        <strain evidence="2">AFE97_S1</strain>
    </source>
</reference>
<evidence type="ECO:0000259" key="1">
    <source>
        <dbReference type="Pfam" id="PF09339"/>
    </source>
</evidence>
<dbReference type="GO" id="GO:0003677">
    <property type="term" value="F:DNA binding"/>
    <property type="evidence" value="ECO:0007669"/>
    <property type="project" value="InterPro"/>
</dbReference>
<comment type="caution">
    <text evidence="2">The sequence shown here is derived from an EMBL/GenBank/DDBJ whole genome shotgun (WGS) entry which is preliminary data.</text>
</comment>
<dbReference type="Pfam" id="PF09339">
    <property type="entry name" value="HTH_IclR"/>
    <property type="match status" value="1"/>
</dbReference>
<dbReference type="SUPFAM" id="SSF46785">
    <property type="entry name" value="Winged helix' DNA-binding domain"/>
    <property type="match status" value="1"/>
</dbReference>
<protein>
    <submittedName>
        <fullName evidence="2">Winged helix-turn-helix transcriptional regulator</fullName>
    </submittedName>
</protein>
<name>A0AAP2K3P7_PRORE</name>
<dbReference type="InterPro" id="IPR036390">
    <property type="entry name" value="WH_DNA-bd_sf"/>
</dbReference>
<evidence type="ECO:0000313" key="2">
    <source>
        <dbReference type="EMBL" id="MBX6982867.1"/>
    </source>
</evidence>
<gene>
    <name evidence="2" type="ORF">EX242_21745</name>
</gene>
<dbReference type="EMBL" id="SHDO01000036">
    <property type="protein sequence ID" value="MBX6982867.1"/>
    <property type="molecule type" value="Genomic_DNA"/>
</dbReference>
<dbReference type="InterPro" id="IPR005471">
    <property type="entry name" value="Tscrpt_reg_IclR_N"/>
</dbReference>
<dbReference type="Proteomes" id="UP000824410">
    <property type="component" value="Unassembled WGS sequence"/>
</dbReference>
<dbReference type="Gene3D" id="1.10.10.10">
    <property type="entry name" value="Winged helix-like DNA-binding domain superfamily/Winged helix DNA-binding domain"/>
    <property type="match status" value="1"/>
</dbReference>
<evidence type="ECO:0000313" key="3">
    <source>
        <dbReference type="Proteomes" id="UP000824410"/>
    </source>
</evidence>
<organism evidence="2 3">
    <name type="scientific">Providencia rettgeri</name>
    <dbReference type="NCBI Taxonomy" id="587"/>
    <lineage>
        <taxon>Bacteria</taxon>
        <taxon>Pseudomonadati</taxon>
        <taxon>Pseudomonadota</taxon>
        <taxon>Gammaproteobacteria</taxon>
        <taxon>Enterobacterales</taxon>
        <taxon>Morganellaceae</taxon>
        <taxon>Providencia</taxon>
    </lineage>
</organism>
<dbReference type="AlphaFoldDB" id="A0AAP2K3P7"/>
<dbReference type="InterPro" id="IPR036388">
    <property type="entry name" value="WH-like_DNA-bd_sf"/>
</dbReference>
<dbReference type="RefSeq" id="WP_131681036.1">
    <property type="nucleotide sequence ID" value="NZ_SHCZ01000051.1"/>
</dbReference>
<accession>A0AAP2K3P7</accession>